<dbReference type="Proteomes" id="UP000192320">
    <property type="component" value="Unassembled WGS sequence"/>
</dbReference>
<keyword evidence="2" id="KW-0732">Signal</keyword>
<comment type="caution">
    <text evidence="3">The sequence shown here is derived from an EMBL/GenBank/DDBJ whole genome shotgun (WGS) entry which is preliminary data.</text>
</comment>
<evidence type="ECO:0000313" key="3">
    <source>
        <dbReference type="EMBL" id="ORA97399.1"/>
    </source>
</evidence>
<dbReference type="PROSITE" id="PS51257">
    <property type="entry name" value="PROKAR_LIPOPROTEIN"/>
    <property type="match status" value="1"/>
</dbReference>
<proteinExistence type="predicted"/>
<feature type="signal peptide" evidence="2">
    <location>
        <begin position="1"/>
        <end position="31"/>
    </location>
</feature>
<feature type="chain" id="PRO_5041718513" description="Lipoprotein" evidence="2">
    <location>
        <begin position="32"/>
        <end position="67"/>
    </location>
</feature>
<organism evidence="3 4">
    <name type="scientific">Mycolicibacter minnesotensis</name>
    <dbReference type="NCBI Taxonomy" id="1118379"/>
    <lineage>
        <taxon>Bacteria</taxon>
        <taxon>Bacillati</taxon>
        <taxon>Actinomycetota</taxon>
        <taxon>Actinomycetes</taxon>
        <taxon>Mycobacteriales</taxon>
        <taxon>Mycobacteriaceae</taxon>
        <taxon>Mycolicibacter</taxon>
    </lineage>
</organism>
<evidence type="ECO:0000313" key="4">
    <source>
        <dbReference type="Proteomes" id="UP000192320"/>
    </source>
</evidence>
<dbReference type="EMBL" id="MVHZ01000032">
    <property type="protein sequence ID" value="ORA97399.1"/>
    <property type="molecule type" value="Genomic_DNA"/>
</dbReference>
<dbReference type="AlphaFoldDB" id="A0AA91RKI8"/>
<evidence type="ECO:0000256" key="1">
    <source>
        <dbReference type="SAM" id="MobiDB-lite"/>
    </source>
</evidence>
<protein>
    <recommendedName>
        <fullName evidence="5">Lipoprotein</fullName>
    </recommendedName>
</protein>
<name>A0AA91RKI8_9MYCO</name>
<feature type="region of interest" description="Disordered" evidence="1">
    <location>
        <begin position="31"/>
        <end position="67"/>
    </location>
</feature>
<feature type="non-terminal residue" evidence="3">
    <location>
        <position position="67"/>
    </location>
</feature>
<evidence type="ECO:0008006" key="5">
    <source>
        <dbReference type="Google" id="ProtNLM"/>
    </source>
</evidence>
<evidence type="ECO:0000256" key="2">
    <source>
        <dbReference type="SAM" id="SignalP"/>
    </source>
</evidence>
<feature type="compositionally biased region" description="Low complexity" evidence="1">
    <location>
        <begin position="39"/>
        <end position="49"/>
    </location>
</feature>
<accession>A0AA91RKI8</accession>
<feature type="compositionally biased region" description="Pro residues" evidence="1">
    <location>
        <begin position="50"/>
        <end position="67"/>
    </location>
</feature>
<gene>
    <name evidence="3" type="ORF">BST33_18840</name>
</gene>
<keyword evidence="4" id="KW-1185">Reference proteome</keyword>
<sequence>MSGWKLVRIGAWFSTAALAAGLTFGCGSALADPPQQPGDPAVANAGPVDPAAPPPGPELPPPPPELP</sequence>
<reference evidence="3 4" key="1">
    <citation type="submission" date="2017-02" db="EMBL/GenBank/DDBJ databases">
        <title>The new phylogeny of genus Mycobacterium.</title>
        <authorList>
            <person name="Tortoli E."/>
            <person name="Trovato A."/>
            <person name="Cirillo D.M."/>
        </authorList>
    </citation>
    <scope>NUCLEOTIDE SEQUENCE [LARGE SCALE GENOMIC DNA]</scope>
    <source>
        <strain evidence="3 4">DSM 45633</strain>
    </source>
</reference>